<dbReference type="InterPro" id="IPR029510">
    <property type="entry name" value="Ald_DH_CS_GLU"/>
</dbReference>
<dbReference type="CDD" id="cd07103">
    <property type="entry name" value="ALDH_F5_SSADH_GabD"/>
    <property type="match status" value="1"/>
</dbReference>
<keyword evidence="1 3" id="KW-0560">Oxidoreductase</keyword>
<keyword evidence="6" id="KW-1185">Reference proteome</keyword>
<evidence type="ECO:0000256" key="1">
    <source>
        <dbReference type="ARBA" id="ARBA00023002"/>
    </source>
</evidence>
<feature type="domain" description="Aldehyde dehydrogenase" evidence="4">
    <location>
        <begin position="27"/>
        <end position="477"/>
    </location>
</feature>
<accession>A0ABS6KGE3</accession>
<evidence type="ECO:0000256" key="3">
    <source>
        <dbReference type="RuleBase" id="RU003345"/>
    </source>
</evidence>
<evidence type="ECO:0000313" key="6">
    <source>
        <dbReference type="Proteomes" id="UP000812982"/>
    </source>
</evidence>
<dbReference type="InterPro" id="IPR050740">
    <property type="entry name" value="Aldehyde_DH_Superfamily"/>
</dbReference>
<name>A0ABS6KGE3_9MYCO</name>
<dbReference type="PANTHER" id="PTHR43353:SF5">
    <property type="entry name" value="SUCCINATE-SEMIALDEHYDE DEHYDROGENASE, MITOCHONDRIAL"/>
    <property type="match status" value="1"/>
</dbReference>
<dbReference type="Pfam" id="PF00171">
    <property type="entry name" value="Aldedh"/>
    <property type="match status" value="1"/>
</dbReference>
<evidence type="ECO:0000259" key="4">
    <source>
        <dbReference type="Pfam" id="PF00171"/>
    </source>
</evidence>
<organism evidence="5 6">
    <name type="scientific">[Mycobacterium] fortunisiensis</name>
    <dbReference type="NCBI Taxonomy" id="2600579"/>
    <lineage>
        <taxon>Bacteria</taxon>
        <taxon>Bacillati</taxon>
        <taxon>Actinomycetota</taxon>
        <taxon>Actinomycetes</taxon>
        <taxon>Mycobacteriales</taxon>
        <taxon>Mycobacteriaceae</taxon>
        <taxon>Mycolicibacterium</taxon>
    </lineage>
</organism>
<evidence type="ECO:0000256" key="2">
    <source>
        <dbReference type="PROSITE-ProRule" id="PRU10007"/>
    </source>
</evidence>
<evidence type="ECO:0000313" key="5">
    <source>
        <dbReference type="EMBL" id="MBU9762628.1"/>
    </source>
</evidence>
<protein>
    <submittedName>
        <fullName evidence="5">NAD-dependent succinate-semialdehyde dehydrogenase</fullName>
    </submittedName>
</protein>
<comment type="caution">
    <text evidence="5">The sequence shown here is derived from an EMBL/GenBank/DDBJ whole genome shotgun (WGS) entry which is preliminary data.</text>
</comment>
<proteinExistence type="inferred from homology"/>
<reference evidence="5 6" key="1">
    <citation type="journal article" date="2021" name="Sci. Rep.">
        <title>Phenotypic and genomic hallmarks of a novel, potentially pathogenic rapidly growing Mycobacterium species related to the Mycobacterium fortuitum complex.</title>
        <authorList>
            <person name="Gharbi R."/>
            <person name="Khanna V."/>
            <person name="Frigui W."/>
            <person name="Mhenni B."/>
            <person name="Brosch R."/>
            <person name="Mardassi H."/>
        </authorList>
    </citation>
    <scope>NUCLEOTIDE SEQUENCE [LARGE SCALE GENOMIC DNA]</scope>
    <source>
        <strain evidence="5 6">TNTM28</strain>
    </source>
</reference>
<dbReference type="Proteomes" id="UP000812982">
    <property type="component" value="Unassembled WGS sequence"/>
</dbReference>
<dbReference type="PROSITE" id="PS00687">
    <property type="entry name" value="ALDEHYDE_DEHYDR_GLU"/>
    <property type="match status" value="1"/>
</dbReference>
<dbReference type="InterPro" id="IPR015590">
    <property type="entry name" value="Aldehyde_DH_dom"/>
</dbReference>
<dbReference type="PANTHER" id="PTHR43353">
    <property type="entry name" value="SUCCINATE-SEMIALDEHYDE DEHYDROGENASE, MITOCHONDRIAL"/>
    <property type="match status" value="1"/>
</dbReference>
<dbReference type="EMBL" id="VOMB01000002">
    <property type="protein sequence ID" value="MBU9762628.1"/>
    <property type="molecule type" value="Genomic_DNA"/>
</dbReference>
<comment type="similarity">
    <text evidence="3">Belongs to the aldehyde dehydrogenase family.</text>
</comment>
<dbReference type="RefSeq" id="WP_217154761.1">
    <property type="nucleotide sequence ID" value="NZ_VOMB01000002.1"/>
</dbReference>
<feature type="active site" evidence="2">
    <location>
        <position position="257"/>
    </location>
</feature>
<gene>
    <name evidence="5" type="ORF">FR943_02010</name>
</gene>
<sequence>MNTATAIAELDAKHGILIDGAAGGAVATFEVQDPATGLTIAEVADGTVADARSAVDAAHRAFAGWARTSPRQRSDILHRAYELMIADIDRLAALVCAENGKSQHDARAEAAYAAEFFRWFAEEAVRTDGGYGISPAGGTRTLVTHKPVGVAALVTPWNFPAAMATRKIAPALAAGCTVVLKPAAETPLTTLAIAKILSDAGVPDGVVNVVPTSDAGAVVSTWLADERVRKVSFTGSTAVGRVLLKQAADRIVNASMELGGNAPFVVTSDADIEAAIAGAMVAKFRGGGQVCTAANRFYVHASVVDEFVAGFAAEVAALRVGPAADPASQIGPLITERAASRVAAAIDAAVADGAVIAAQADTPAEGWFVAPTLLTGVAPDAEILTDEIFGPVAPVVVWENEDDLLRWVNDTEYGLAAYVYAGRLQDAVRLAESFDVGMVGINRGIVSDPAAPFGGVKQSGLGREGARDGLHEFQETQYFSVAFD</sequence>